<gene>
    <name evidence="1" type="ORF">CHILSU_LOCUS440</name>
</gene>
<dbReference type="EMBL" id="OU963894">
    <property type="protein sequence ID" value="CAH0397370.1"/>
    <property type="molecule type" value="Genomic_DNA"/>
</dbReference>
<sequence length="179" mass="21135">MRESPTLEIPFINRYTISPIPGPSRVLRTMSHKRNDLSEPDITTPTTTSPSCHQLVSSPIRRLRYKKDKEISNLKQIIINMKRQNERYRKQLHRFKTIKKENSTVSSLTLTKPKKNIISTKTEIELFFEDDENSRLCSGRKEFIVRKKIRKQKRYLNDSLLNLHKKFLKTSNFTTVIAM</sequence>
<organism evidence="1 2">
    <name type="scientific">Chilo suppressalis</name>
    <name type="common">Asiatic rice borer moth</name>
    <dbReference type="NCBI Taxonomy" id="168631"/>
    <lineage>
        <taxon>Eukaryota</taxon>
        <taxon>Metazoa</taxon>
        <taxon>Ecdysozoa</taxon>
        <taxon>Arthropoda</taxon>
        <taxon>Hexapoda</taxon>
        <taxon>Insecta</taxon>
        <taxon>Pterygota</taxon>
        <taxon>Neoptera</taxon>
        <taxon>Endopterygota</taxon>
        <taxon>Lepidoptera</taxon>
        <taxon>Glossata</taxon>
        <taxon>Ditrysia</taxon>
        <taxon>Pyraloidea</taxon>
        <taxon>Crambidae</taxon>
        <taxon>Crambinae</taxon>
        <taxon>Chilo</taxon>
    </lineage>
</organism>
<proteinExistence type="predicted"/>
<name>A0ABN8ASP3_CHISP</name>
<reference evidence="1" key="1">
    <citation type="submission" date="2021-12" db="EMBL/GenBank/DDBJ databases">
        <authorList>
            <person name="King R."/>
        </authorList>
    </citation>
    <scope>NUCLEOTIDE SEQUENCE</scope>
</reference>
<evidence type="ECO:0000313" key="2">
    <source>
        <dbReference type="Proteomes" id="UP001153292"/>
    </source>
</evidence>
<evidence type="ECO:0000313" key="1">
    <source>
        <dbReference type="EMBL" id="CAH0397370.1"/>
    </source>
</evidence>
<dbReference type="Proteomes" id="UP001153292">
    <property type="component" value="Chromosome 1"/>
</dbReference>
<protein>
    <submittedName>
        <fullName evidence="1">Uncharacterized protein</fullName>
    </submittedName>
</protein>
<accession>A0ABN8ASP3</accession>
<keyword evidence="2" id="KW-1185">Reference proteome</keyword>